<evidence type="ECO:0000256" key="1">
    <source>
        <dbReference type="ARBA" id="ARBA00002151"/>
    </source>
</evidence>
<evidence type="ECO:0000256" key="15">
    <source>
        <dbReference type="PIRSR" id="PIRSR006769-3"/>
    </source>
</evidence>
<feature type="binding site" evidence="14">
    <location>
        <begin position="288"/>
        <end position="294"/>
    </location>
    <ligand>
        <name>NADP(+)</name>
        <dbReference type="ChEBI" id="CHEBI:58349"/>
    </ligand>
</feature>
<evidence type="ECO:0000256" key="6">
    <source>
        <dbReference type="ARBA" id="ARBA00022619"/>
    </source>
</evidence>
<evidence type="ECO:0000256" key="2">
    <source>
        <dbReference type="ARBA" id="ARBA00004882"/>
    </source>
</evidence>
<comment type="similarity">
    <text evidence="5 12">In the C-terminal section; belongs to the HTP reductase family.</text>
</comment>
<dbReference type="PANTHER" id="PTHR38011:SF7">
    <property type="entry name" value="2,5-DIAMINO-6-RIBOSYLAMINO-4(3H)-PYRIMIDINONE 5'-PHOSPHATE REDUCTASE"/>
    <property type="match status" value="1"/>
</dbReference>
<keyword evidence="12 17" id="KW-0378">Hydrolase</keyword>
<accession>A0A6I2MT50</accession>
<dbReference type="Pfam" id="PF01872">
    <property type="entry name" value="RibD_C"/>
    <property type="match status" value="1"/>
</dbReference>
<dbReference type="Gene3D" id="3.40.140.10">
    <property type="entry name" value="Cytidine Deaminase, domain 2"/>
    <property type="match status" value="1"/>
</dbReference>
<comment type="pathway">
    <text evidence="3 12">Cofactor biosynthesis; riboflavin biosynthesis; 5-amino-6-(D-ribitylamino)uracil from GTP: step 3/4.</text>
</comment>
<feature type="binding site" evidence="15">
    <location>
        <position position="80"/>
    </location>
    <ligand>
        <name>Zn(2+)</name>
        <dbReference type="ChEBI" id="CHEBI:29105"/>
        <note>catalytic</note>
    </ligand>
</feature>
<evidence type="ECO:0000313" key="17">
    <source>
        <dbReference type="EMBL" id="MRX66027.1"/>
    </source>
</evidence>
<name>A0A6I2MT50_9FLAO</name>
<comment type="catalytic activity">
    <reaction evidence="12">
        <text>5-amino-6-(5-phospho-D-ribitylamino)uracil + NADP(+) = 5-amino-6-(5-phospho-D-ribosylamino)uracil + NADPH + H(+)</text>
        <dbReference type="Rhea" id="RHEA:17845"/>
        <dbReference type="ChEBI" id="CHEBI:15378"/>
        <dbReference type="ChEBI" id="CHEBI:57783"/>
        <dbReference type="ChEBI" id="CHEBI:58349"/>
        <dbReference type="ChEBI" id="CHEBI:58421"/>
        <dbReference type="ChEBI" id="CHEBI:58453"/>
        <dbReference type="EC" id="1.1.1.193"/>
    </reaction>
</comment>
<reference evidence="17 18" key="1">
    <citation type="submission" date="2019-11" db="EMBL/GenBank/DDBJ databases">
        <title>Maribacter lutea sp. nov., a marine bacterium isolated from intertidal sand.</title>
        <authorList>
            <person name="Liu A."/>
        </authorList>
    </citation>
    <scope>NUCLEOTIDE SEQUENCE [LARGE SCALE GENOMIC DNA]</scope>
    <source>
        <strain evidence="17 18">RZ05</strain>
    </source>
</reference>
<evidence type="ECO:0000256" key="14">
    <source>
        <dbReference type="PIRSR" id="PIRSR006769-2"/>
    </source>
</evidence>
<organism evidence="17 18">
    <name type="scientific">Maribacter luteus</name>
    <dbReference type="NCBI Taxonomy" id="2594478"/>
    <lineage>
        <taxon>Bacteria</taxon>
        <taxon>Pseudomonadati</taxon>
        <taxon>Bacteroidota</taxon>
        <taxon>Flavobacteriia</taxon>
        <taxon>Flavobacteriales</taxon>
        <taxon>Flavobacteriaceae</taxon>
        <taxon>Maribacter</taxon>
    </lineage>
</organism>
<dbReference type="EC" id="1.1.1.193" evidence="12"/>
<evidence type="ECO:0000256" key="11">
    <source>
        <dbReference type="ARBA" id="ARBA00023268"/>
    </source>
</evidence>
<sequence>MKRALQLAKNGLGVTAPNPMVGAVIVLNNRIIGEGYTSAYGGPHAEVNAINSVKNKSDLIKATLYVTLEPCSHYGKTPPCADLIIKHNIPNVVIGTMDPHDKVKGKGIARLKNAGCNVTIGFLEEACLEHHKRFITFQQKQRPYIILKWAETMDGFIAPLPPKRDEEPKPYWISNTFSRQLVHKWRSEEQAILVGTNTVLEDNPKLNVRDWTGKSPIRVIIDRNLKIQGNYHIYDKSVKTIIFTEVEDASKQFADIDFETIDFSKNVPEQICRTLHKKNIISILIEGGAQTLQSFIDSNLWDEARIFTGQNTFGEGLKAPKSNGKLHETLKIDSDLLNIYKND</sequence>
<dbReference type="RefSeq" id="WP_154369438.1">
    <property type="nucleotide sequence ID" value="NZ_WKJH01000030.1"/>
</dbReference>
<dbReference type="SUPFAM" id="SSF53597">
    <property type="entry name" value="Dihydrofolate reductase-like"/>
    <property type="match status" value="1"/>
</dbReference>
<feature type="binding site" evidence="14">
    <location>
        <position position="198"/>
    </location>
    <ligand>
        <name>NADP(+)</name>
        <dbReference type="ChEBI" id="CHEBI:58349"/>
    </ligand>
</feature>
<evidence type="ECO:0000259" key="16">
    <source>
        <dbReference type="PROSITE" id="PS51747"/>
    </source>
</evidence>
<evidence type="ECO:0000256" key="3">
    <source>
        <dbReference type="ARBA" id="ARBA00004910"/>
    </source>
</evidence>
<dbReference type="PANTHER" id="PTHR38011">
    <property type="entry name" value="DIHYDROFOLATE REDUCTASE FAMILY PROTEIN (AFU_ORTHOLOGUE AFUA_8G06820)"/>
    <property type="match status" value="1"/>
</dbReference>
<feature type="binding site" evidence="14">
    <location>
        <position position="186"/>
    </location>
    <ligand>
        <name>substrate</name>
    </ligand>
</feature>
<feature type="binding site" evidence="15">
    <location>
        <position position="44"/>
    </location>
    <ligand>
        <name>Zn(2+)</name>
        <dbReference type="ChEBI" id="CHEBI:29105"/>
        <note>catalytic</note>
    </ligand>
</feature>
<dbReference type="InterPro" id="IPR002734">
    <property type="entry name" value="RibDG_C"/>
</dbReference>
<feature type="binding site" evidence="14">
    <location>
        <position position="209"/>
    </location>
    <ligand>
        <name>substrate</name>
    </ligand>
</feature>
<dbReference type="InterPro" id="IPR002125">
    <property type="entry name" value="CMP_dCMP_dom"/>
</dbReference>
<gene>
    <name evidence="17" type="primary">ribD</name>
    <name evidence="17" type="ORF">GJ691_17890</name>
</gene>
<evidence type="ECO:0000256" key="4">
    <source>
        <dbReference type="ARBA" id="ARBA00005259"/>
    </source>
</evidence>
<comment type="pathway">
    <text evidence="2 12">Cofactor biosynthesis; riboflavin biosynthesis; 5-amino-6-(D-ribitylamino)uracil from GTP: step 2/4.</text>
</comment>
<keyword evidence="8 12" id="KW-0862">Zinc</keyword>
<dbReference type="Proteomes" id="UP000443153">
    <property type="component" value="Unassembled WGS sequence"/>
</dbReference>
<keyword evidence="11" id="KW-0511">Multifunctional enzyme</keyword>
<dbReference type="GO" id="GO:0009231">
    <property type="term" value="P:riboflavin biosynthetic process"/>
    <property type="evidence" value="ECO:0007669"/>
    <property type="project" value="UniProtKB-UniPathway"/>
</dbReference>
<keyword evidence="6 12" id="KW-0686">Riboflavin biosynthesis</keyword>
<evidence type="ECO:0000256" key="12">
    <source>
        <dbReference type="PIRNR" id="PIRNR006769"/>
    </source>
</evidence>
<feature type="binding site" evidence="14">
    <location>
        <position position="172"/>
    </location>
    <ligand>
        <name>NADP(+)</name>
        <dbReference type="ChEBI" id="CHEBI:58349"/>
    </ligand>
</feature>
<comment type="similarity">
    <text evidence="4 12">In the N-terminal section; belongs to the cytidine and deoxycytidylate deaminase family.</text>
</comment>
<dbReference type="PROSITE" id="PS51747">
    <property type="entry name" value="CYT_DCMP_DEAMINASES_2"/>
    <property type="match status" value="1"/>
</dbReference>
<feature type="binding site" evidence="15">
    <location>
        <position position="71"/>
    </location>
    <ligand>
        <name>Zn(2+)</name>
        <dbReference type="ChEBI" id="CHEBI:29105"/>
        <note>catalytic</note>
    </ligand>
</feature>
<dbReference type="InterPro" id="IPR016193">
    <property type="entry name" value="Cytidine_deaminase-like"/>
</dbReference>
<feature type="binding site" evidence="14">
    <location>
        <position position="286"/>
    </location>
    <ligand>
        <name>substrate</name>
    </ligand>
</feature>
<evidence type="ECO:0000256" key="13">
    <source>
        <dbReference type="PIRSR" id="PIRSR006769-1"/>
    </source>
</evidence>
<dbReference type="EMBL" id="WKJH01000030">
    <property type="protein sequence ID" value="MRX66027.1"/>
    <property type="molecule type" value="Genomic_DNA"/>
</dbReference>
<dbReference type="CDD" id="cd01284">
    <property type="entry name" value="Riboflavin_deaminase-reductase"/>
    <property type="match status" value="1"/>
</dbReference>
<feature type="binding site" evidence="14">
    <location>
        <position position="202"/>
    </location>
    <ligand>
        <name>NADP(+)</name>
        <dbReference type="ChEBI" id="CHEBI:58349"/>
    </ligand>
</feature>
<evidence type="ECO:0000313" key="18">
    <source>
        <dbReference type="Proteomes" id="UP000443153"/>
    </source>
</evidence>
<protein>
    <recommendedName>
        <fullName evidence="12">Riboflavin biosynthesis protein RibD</fullName>
    </recommendedName>
    <domain>
        <recommendedName>
            <fullName evidence="12">Diaminohydroxyphosphoribosylaminopyrimidine deaminase</fullName>
            <shortName evidence="12">DRAP deaminase</shortName>
            <ecNumber evidence="12">3.5.4.26</ecNumber>
        </recommendedName>
        <alternativeName>
            <fullName evidence="12">Riboflavin-specific deaminase</fullName>
        </alternativeName>
    </domain>
    <domain>
        <recommendedName>
            <fullName evidence="12">5-amino-6-(5-phosphoribosylamino)uracil reductase</fullName>
            <ecNumber evidence="12">1.1.1.193</ecNumber>
        </recommendedName>
        <alternativeName>
            <fullName evidence="12">HTP reductase</fullName>
        </alternativeName>
    </domain>
</protein>
<evidence type="ECO:0000256" key="10">
    <source>
        <dbReference type="ARBA" id="ARBA00023002"/>
    </source>
</evidence>
<dbReference type="InterPro" id="IPR004794">
    <property type="entry name" value="Eubact_RibD"/>
</dbReference>
<evidence type="ECO:0000256" key="7">
    <source>
        <dbReference type="ARBA" id="ARBA00022723"/>
    </source>
</evidence>
<dbReference type="SUPFAM" id="SSF53927">
    <property type="entry name" value="Cytidine deaminase-like"/>
    <property type="match status" value="1"/>
</dbReference>
<keyword evidence="18" id="KW-1185">Reference proteome</keyword>
<dbReference type="NCBIfam" id="TIGR00326">
    <property type="entry name" value="eubact_ribD"/>
    <property type="match status" value="1"/>
</dbReference>
<proteinExistence type="inferred from homology"/>
<feature type="binding site" evidence="14">
    <location>
        <position position="150"/>
    </location>
    <ligand>
        <name>NADP(+)</name>
        <dbReference type="ChEBI" id="CHEBI:58349"/>
    </ligand>
</feature>
<dbReference type="InterPro" id="IPR050765">
    <property type="entry name" value="Riboflavin_Biosynth_HTPR"/>
</dbReference>
<dbReference type="GO" id="GO:0008270">
    <property type="term" value="F:zinc ion binding"/>
    <property type="evidence" value="ECO:0007669"/>
    <property type="project" value="InterPro"/>
</dbReference>
<keyword evidence="9 12" id="KW-0521">NADP</keyword>
<dbReference type="PROSITE" id="PS00903">
    <property type="entry name" value="CYT_DCMP_DEAMINASES_1"/>
    <property type="match status" value="1"/>
</dbReference>
<comment type="catalytic activity">
    <reaction evidence="12">
        <text>2,5-diamino-6-hydroxy-4-(5-phosphoribosylamino)-pyrimidine + H2O + H(+) = 5-amino-6-(5-phospho-D-ribosylamino)uracil + NH4(+)</text>
        <dbReference type="Rhea" id="RHEA:21868"/>
        <dbReference type="ChEBI" id="CHEBI:15377"/>
        <dbReference type="ChEBI" id="CHEBI:15378"/>
        <dbReference type="ChEBI" id="CHEBI:28938"/>
        <dbReference type="ChEBI" id="CHEBI:58453"/>
        <dbReference type="ChEBI" id="CHEBI:58614"/>
        <dbReference type="EC" id="3.5.4.26"/>
    </reaction>
</comment>
<dbReference type="InterPro" id="IPR024072">
    <property type="entry name" value="DHFR-like_dom_sf"/>
</dbReference>
<dbReference type="OrthoDB" id="9800865at2"/>
<dbReference type="GO" id="GO:0008835">
    <property type="term" value="F:diaminohydroxyphosphoribosylaminopyrimidine deaminase activity"/>
    <property type="evidence" value="ECO:0007669"/>
    <property type="project" value="UniProtKB-EC"/>
</dbReference>
<comment type="cofactor">
    <cofactor evidence="12 15">
        <name>Zn(2+)</name>
        <dbReference type="ChEBI" id="CHEBI:29105"/>
    </cofactor>
    <text evidence="12 15">Binds 1 zinc ion.</text>
</comment>
<evidence type="ECO:0000256" key="9">
    <source>
        <dbReference type="ARBA" id="ARBA00022857"/>
    </source>
</evidence>
<dbReference type="AlphaFoldDB" id="A0A6I2MT50"/>
<dbReference type="PIRSF" id="PIRSF006769">
    <property type="entry name" value="RibD"/>
    <property type="match status" value="1"/>
</dbReference>
<keyword evidence="10 12" id="KW-0560">Oxidoreductase</keyword>
<comment type="function">
    <text evidence="1 12">Converts 2,5-diamino-6-(ribosylamino)-4(3h)-pyrimidinone 5'-phosphate into 5-amino-6-(ribosylamino)-2,4(1h,3h)-pyrimidinedione 5'-phosphate.</text>
</comment>
<dbReference type="Pfam" id="PF00383">
    <property type="entry name" value="dCMP_cyt_deam_1"/>
    <property type="match status" value="1"/>
</dbReference>
<evidence type="ECO:0000256" key="8">
    <source>
        <dbReference type="ARBA" id="ARBA00022833"/>
    </source>
</evidence>
<dbReference type="InterPro" id="IPR016192">
    <property type="entry name" value="APOBEC/CMP_deaminase_Zn-bd"/>
</dbReference>
<dbReference type="UniPathway" id="UPA00275">
    <property type="reaction ID" value="UER00401"/>
</dbReference>
<feature type="domain" description="CMP/dCMP-type deaminase" evidence="16">
    <location>
        <begin position="1"/>
        <end position="119"/>
    </location>
</feature>
<dbReference type="Gene3D" id="3.40.430.10">
    <property type="entry name" value="Dihydrofolate Reductase, subunit A"/>
    <property type="match status" value="1"/>
</dbReference>
<comment type="caution">
    <text evidence="17">The sequence shown here is derived from an EMBL/GenBank/DDBJ whole genome shotgun (WGS) entry which is preliminary data.</text>
</comment>
<dbReference type="EC" id="3.5.4.26" evidence="12"/>
<keyword evidence="7 12" id="KW-0479">Metal-binding</keyword>
<evidence type="ECO:0000256" key="5">
    <source>
        <dbReference type="ARBA" id="ARBA00007417"/>
    </source>
</evidence>
<feature type="active site" description="Proton donor" evidence="13">
    <location>
        <position position="46"/>
    </location>
</feature>
<feature type="binding site" evidence="14">
    <location>
        <position position="206"/>
    </location>
    <ligand>
        <name>substrate</name>
    </ligand>
</feature>
<dbReference type="GO" id="GO:0008703">
    <property type="term" value="F:5-amino-6-(5-phosphoribosylamino)uracil reductase activity"/>
    <property type="evidence" value="ECO:0007669"/>
    <property type="project" value="UniProtKB-EC"/>
</dbReference>